<feature type="domain" description="Endo-beta-1,6-galactanase-like" evidence="2">
    <location>
        <begin position="191"/>
        <end position="546"/>
    </location>
</feature>
<keyword evidence="3" id="KW-0119">Carbohydrate metabolism</keyword>
<dbReference type="Gene3D" id="2.60.120.430">
    <property type="entry name" value="Galactose-binding lectin"/>
    <property type="match status" value="1"/>
</dbReference>
<protein>
    <submittedName>
        <fullName evidence="3">Xylanase</fullName>
    </submittedName>
</protein>
<dbReference type="InterPro" id="IPR039743">
    <property type="entry name" value="6GAL/EXGAL"/>
</dbReference>
<reference evidence="3" key="1">
    <citation type="submission" date="2019-04" db="EMBL/GenBank/DDBJ databases">
        <title>Evolution of Biomass-Degrading Anaerobic Consortia Revealed by Metagenomics.</title>
        <authorList>
            <person name="Peng X."/>
        </authorList>
    </citation>
    <scope>NUCLEOTIDE SEQUENCE</scope>
    <source>
        <strain evidence="3">SIG141</strain>
    </source>
</reference>
<proteinExistence type="predicted"/>
<dbReference type="SUPFAM" id="SSF51445">
    <property type="entry name" value="(Trans)glycosidases"/>
    <property type="match status" value="1"/>
</dbReference>
<feature type="chain" id="PRO_5037013020" evidence="1">
    <location>
        <begin position="20"/>
        <end position="736"/>
    </location>
</feature>
<gene>
    <name evidence="3" type="ORF">E7102_03355</name>
</gene>
<evidence type="ECO:0000313" key="4">
    <source>
        <dbReference type="Proteomes" id="UP000763088"/>
    </source>
</evidence>
<comment type="caution">
    <text evidence="3">The sequence shown here is derived from an EMBL/GenBank/DDBJ whole genome shotgun (WGS) entry which is preliminary data.</text>
</comment>
<keyword evidence="3" id="KW-0624">Polysaccharide degradation</keyword>
<dbReference type="AlphaFoldDB" id="A0A928BQE0"/>
<keyword evidence="3" id="KW-0378">Hydrolase</keyword>
<dbReference type="InterPro" id="IPR039514">
    <property type="entry name" value="6GAL-like"/>
</dbReference>
<dbReference type="GO" id="GO:0045493">
    <property type="term" value="P:xylan catabolic process"/>
    <property type="evidence" value="ECO:0007669"/>
    <property type="project" value="UniProtKB-KW"/>
</dbReference>
<dbReference type="EMBL" id="SUYD01000003">
    <property type="protein sequence ID" value="MBE6265498.1"/>
    <property type="molecule type" value="Genomic_DNA"/>
</dbReference>
<accession>A0A928BQE0</accession>
<dbReference type="Gene3D" id="2.60.40.1180">
    <property type="entry name" value="Golgi alpha-mannosidase II"/>
    <property type="match status" value="1"/>
</dbReference>
<dbReference type="GO" id="GO:0004553">
    <property type="term" value="F:hydrolase activity, hydrolyzing O-glycosyl compounds"/>
    <property type="evidence" value="ECO:0007669"/>
    <property type="project" value="InterPro"/>
</dbReference>
<keyword evidence="3" id="KW-0858">Xylan degradation</keyword>
<feature type="signal peptide" evidence="1">
    <location>
        <begin position="1"/>
        <end position="19"/>
    </location>
</feature>
<dbReference type="Pfam" id="PF14587">
    <property type="entry name" value="Glyco_hydr_30_2"/>
    <property type="match status" value="1"/>
</dbReference>
<dbReference type="InterPro" id="IPR013780">
    <property type="entry name" value="Glyco_hydro_b"/>
</dbReference>
<dbReference type="InterPro" id="IPR017853">
    <property type="entry name" value="GH"/>
</dbReference>
<dbReference type="PANTHER" id="PTHR42767">
    <property type="entry name" value="ENDO-BETA-1,6-GALACTANASE"/>
    <property type="match status" value="1"/>
</dbReference>
<keyword evidence="1" id="KW-0732">Signal</keyword>
<keyword evidence="3" id="KW-0326">Glycosidase</keyword>
<evidence type="ECO:0000256" key="1">
    <source>
        <dbReference type="SAM" id="SignalP"/>
    </source>
</evidence>
<dbReference type="SUPFAM" id="SSF51011">
    <property type="entry name" value="Glycosyl hydrolase domain"/>
    <property type="match status" value="1"/>
</dbReference>
<evidence type="ECO:0000313" key="3">
    <source>
        <dbReference type="EMBL" id="MBE6265498.1"/>
    </source>
</evidence>
<evidence type="ECO:0000259" key="2">
    <source>
        <dbReference type="Pfam" id="PF14587"/>
    </source>
</evidence>
<dbReference type="PANTHER" id="PTHR42767:SF1">
    <property type="entry name" value="ENDO-BETA-1,6-GALACTANASE-LIKE DOMAIN-CONTAINING PROTEIN"/>
    <property type="match status" value="1"/>
</dbReference>
<organism evidence="3 4">
    <name type="scientific">Xylanibacter ruminicola</name>
    <name type="common">Prevotella ruminicola</name>
    <dbReference type="NCBI Taxonomy" id="839"/>
    <lineage>
        <taxon>Bacteria</taxon>
        <taxon>Pseudomonadati</taxon>
        <taxon>Bacteroidota</taxon>
        <taxon>Bacteroidia</taxon>
        <taxon>Bacteroidales</taxon>
        <taxon>Prevotellaceae</taxon>
        <taxon>Xylanibacter</taxon>
    </lineage>
</organism>
<dbReference type="Gene3D" id="3.20.20.80">
    <property type="entry name" value="Glycosidases"/>
    <property type="match status" value="1"/>
</dbReference>
<name>A0A928BQE0_XYLRU</name>
<dbReference type="Proteomes" id="UP000763088">
    <property type="component" value="Unassembled WGS sequence"/>
</dbReference>
<sequence>MRRTLIVFVSAMIALAANAQTTLLADFEDGTAGKLKINKDYQGSLFSVKPRVMDNPVKTGANNSDKCVGATNVADADWWKNFLILDLQQPVVISDANRILTFMAYRSIQPKEMRIGFNTSEESGQLYLGKLTTDGEWERISIDMAAFAGQTLKSIYIVLSCNWSDPRSGWGEATYCFDDFYMGAGEALPPATIFIDATKTKQTIQDFGASDCWTAEYISDYFSASEKENAARWLFSQQFDSQGNPEGIGLSCWRVNLGAGSASQGANSNIDDETRRAECYLNADGTYDWTRCDGQQWFMKQAKEYGVDHFLLFSNSAPVYFTRSGKANTNGQGMKCNLKDDCYDDFAEFLATTTEHFVDAGYPVTYIDPVNEPQFDWKDGQEGSPWENSNISDLVKELDKSMQSRQLSAKILIPEAAKWTCLYGGNEARANNQLKAFFDPGSTTYVGDLKSVAKVAAGHSYWTFRTNSDLKDIRQQVSDEAAKYGVDVMQTEWSMLDAAPETSAAFPATYDAASKMDIALYMGKLIHSDLVYGNMTGWSYWTAFAQEKWSQKNRFYLIRMNAKGDTGEESYGDIKNGGTLTADKNLWVLGNYSRFIRPGFKRLEVDGADELNGLMSSSWLSSDGNTLVSVLVNMSRGSRHVNLALSGSQITGVKTYVTDKEHDLQYDATLSDAADMEIPARSVVTVVMSLTQSSGISDVKALPTVNDGKIWSLSGRQVNNPQKGIFIRNGKKYILK</sequence>